<evidence type="ECO:0000259" key="13">
    <source>
        <dbReference type="Pfam" id="PF17406"/>
    </source>
</evidence>
<dbReference type="InterPro" id="IPR035368">
    <property type="entry name" value="Nrap_D3"/>
</dbReference>
<dbReference type="OrthoDB" id="10251401at2759"/>
<feature type="domain" description="Nrap protein" evidence="11">
    <location>
        <begin position="453"/>
        <end position="611"/>
    </location>
</feature>
<dbReference type="GO" id="GO:0032040">
    <property type="term" value="C:small-subunit processome"/>
    <property type="evidence" value="ECO:0007669"/>
    <property type="project" value="TreeGrafter"/>
</dbReference>
<dbReference type="GO" id="GO:0003723">
    <property type="term" value="F:RNA binding"/>
    <property type="evidence" value="ECO:0007669"/>
    <property type="project" value="UniProtKB-KW"/>
</dbReference>
<evidence type="ECO:0000313" key="16">
    <source>
        <dbReference type="Proteomes" id="UP000594262"/>
    </source>
</evidence>
<evidence type="ECO:0000256" key="3">
    <source>
        <dbReference type="ARBA" id="ARBA00016437"/>
    </source>
</evidence>
<organism evidence="15 16">
    <name type="scientific">Clytia hemisphaerica</name>
    <dbReference type="NCBI Taxonomy" id="252671"/>
    <lineage>
        <taxon>Eukaryota</taxon>
        <taxon>Metazoa</taxon>
        <taxon>Cnidaria</taxon>
        <taxon>Hydrozoa</taxon>
        <taxon>Hydroidolina</taxon>
        <taxon>Leptothecata</taxon>
        <taxon>Obeliida</taxon>
        <taxon>Clytiidae</taxon>
        <taxon>Clytia</taxon>
    </lineage>
</organism>
<sequence length="1155" mass="131966">MKTMKRKSGSDGAAKVKFKKKKPPTDETKVASLEEREHQKTSIYRAPTNDELTQLKENEDLYKNNIFRLQIQYLLEEVRLQENKLDQINTVLHSINSFLKQLPSQTQEYELSSSDASPQGVHVPFPDIISQSKMKGKFCFHTPSEIKVVGSFLLKTMIKANHSIDIAVQMPQAVLHGKDYLNYRYYYKRAIYLSWLAYYLKDWEHTEDLSFTCGTNIFKPTLKINLKGKVGKKFNVVLHLATPEGHFKLSRFLPLKNNIRHNWYHGYEQDTTEEIEFPTADYNNGVLEDMLYEDHLRLLYSTLKECPGMSEAILLLKTWLKQRSYKGNVPFNGFCCSMLLVYLLSVRKISAHMSSYQMFRLTLHFIGTSDWSKEGITLNKDTNEDEKLPSLKDFHGVYPVVFVDSSGHLNLCSSLDTISYQMLRYEAQQSLALLDSTEEGSFELLFIKTKSFLQTVDHMFRINDAGSFTTKLSTEENNKLISYGGNARPILLEKMSEILRRGLDERITSLFMKPSPLVQWSVNESCPDSSKGPITVGVCLNASNYDNVLIMGPPADQPQAKEFRAFWGEKSELRRFQDGSINEAVVWPSSNSSQKKMVCKQIVQHLLKLHCAIYPSSIDYHGNSFDFILSSNTSSFEHASANQKKATIPRGCGEEESTHVIKTFEELSRQLRGLSELPLVVNNIHAVDPLLRMTEPLTARQYEVKEQSKGQDFLVPSNAKRSPLWCPVIKAYIKFEGSGQWPDNLEAIQHIRAAFHIKVAECIRQQLHFPAKATPRWIDVMKNGYVFRLSVIHYREMVLHKENAALGKSKTSHDIQAKKLEMEIVKKPLHNSLIHSLNGQFGTFSLTCRLAKRWMSSQMLSNHFYEELIELLVASVFLSPNPPNSSLCGFVRFLDHIATFDWNANPLIVNLNSEIKSESMEALKERFTNSRDHLPHMVVMTPYDVDGTLWTKQQPSPQVVKRLSLLAQAALALVESDGFEFTQQTIMQLFRPSTKDYDIVIELDKNHVPKLPFIQSSKSVHKSSDVKLASMVSNNVSNEVLPVVDFDPARSFLDQLQELFNDTAMFFCDQYGGSQIGVVWKRNKLAAQPFKIMNAKYKHVEEDVAQKKKKKQKAKDTKITTNEETMLKTNTKAIIQDFSILGQGLVKNIQVVNQV</sequence>
<dbReference type="GO" id="GO:0034456">
    <property type="term" value="C:UTP-C complex"/>
    <property type="evidence" value="ECO:0007669"/>
    <property type="project" value="TreeGrafter"/>
</dbReference>
<dbReference type="Gene3D" id="1.10.1410.10">
    <property type="match status" value="2"/>
</dbReference>
<dbReference type="Pfam" id="PF17407">
    <property type="entry name" value="Nrap_D6"/>
    <property type="match status" value="1"/>
</dbReference>
<evidence type="ECO:0000256" key="6">
    <source>
        <dbReference type="ARBA" id="ARBA00035000"/>
    </source>
</evidence>
<keyword evidence="4 7" id="KW-0694">RNA-binding</keyword>
<evidence type="ECO:0000259" key="12">
    <source>
        <dbReference type="Pfam" id="PF17405"/>
    </source>
</evidence>
<reference evidence="15" key="1">
    <citation type="submission" date="2021-01" db="UniProtKB">
        <authorList>
            <consortium name="EnsemblMetazoa"/>
        </authorList>
    </citation>
    <scope>IDENTIFICATION</scope>
</reference>
<comment type="similarity">
    <text evidence="2 7">Belongs to the NRAP family.</text>
</comment>
<proteinExistence type="inferred from homology"/>
<dbReference type="InterPro" id="IPR035371">
    <property type="entry name" value="Nrap_D6"/>
</dbReference>
<accession>A0A7M5V444</accession>
<dbReference type="RefSeq" id="XP_066927096.1">
    <property type="nucleotide sequence ID" value="XM_067070995.1"/>
</dbReference>
<feature type="domain" description="Nrap protein" evidence="13">
    <location>
        <begin position="841"/>
        <end position="992"/>
    </location>
</feature>
<dbReference type="InterPro" id="IPR035082">
    <property type="entry name" value="Nrap_D1"/>
</dbReference>
<feature type="compositionally biased region" description="Basic and acidic residues" evidence="8">
    <location>
        <begin position="23"/>
        <end position="40"/>
    </location>
</feature>
<dbReference type="GO" id="GO:0006364">
    <property type="term" value="P:rRNA processing"/>
    <property type="evidence" value="ECO:0007669"/>
    <property type="project" value="TreeGrafter"/>
</dbReference>
<dbReference type="AlphaFoldDB" id="A0A7M5V444"/>
<feature type="domain" description="Nrap protein" evidence="12">
    <location>
        <begin position="653"/>
        <end position="838"/>
    </location>
</feature>
<feature type="region of interest" description="Disordered" evidence="8">
    <location>
        <begin position="1"/>
        <end position="42"/>
    </location>
</feature>
<evidence type="ECO:0000256" key="8">
    <source>
        <dbReference type="SAM" id="MobiDB-lite"/>
    </source>
</evidence>
<evidence type="ECO:0000259" key="14">
    <source>
        <dbReference type="Pfam" id="PF17407"/>
    </source>
</evidence>
<dbReference type="Gene3D" id="3.30.70.3030">
    <property type="match status" value="1"/>
</dbReference>
<dbReference type="GO" id="GO:0006409">
    <property type="term" value="P:tRNA export from nucleus"/>
    <property type="evidence" value="ECO:0007669"/>
    <property type="project" value="TreeGrafter"/>
</dbReference>
<dbReference type="InterPro" id="IPR035369">
    <property type="entry name" value="Nrap_D4"/>
</dbReference>
<dbReference type="InterPro" id="IPR005554">
    <property type="entry name" value="NOL6/Upt22"/>
</dbReference>
<dbReference type="Pfam" id="PF17404">
    <property type="entry name" value="Nrap_D3"/>
    <property type="match status" value="1"/>
</dbReference>
<comment type="function">
    <text evidence="6">Part of the small subunit (SSU) processome, first precursor of the small eukaryotic ribosomal subunit. During the assembly of the SSU processome in the nucleolus, many ribosome biogenesis factors, an RNA chaperone and ribosomal proteins associate with the nascent pre-rRNA and work in concert to generate RNA folding, modifications, rearrangements and cleavage as well as targeted degradation of pre-ribosomal RNA by the RNA exosome.</text>
</comment>
<dbReference type="RefSeq" id="XP_066927095.1">
    <property type="nucleotide sequence ID" value="XM_067070994.1"/>
</dbReference>
<dbReference type="EnsemblMetazoa" id="CLYHEMT003229.1">
    <property type="protein sequence ID" value="CLYHEMP003229.1"/>
    <property type="gene ID" value="CLYHEMG003229"/>
</dbReference>
<dbReference type="GO" id="GO:0032545">
    <property type="term" value="C:CURI complex"/>
    <property type="evidence" value="ECO:0007669"/>
    <property type="project" value="TreeGrafter"/>
</dbReference>
<evidence type="ECO:0000259" key="10">
    <source>
        <dbReference type="Pfam" id="PF17403"/>
    </source>
</evidence>
<protein>
    <recommendedName>
        <fullName evidence="3 7">Nucleolar protein 6</fullName>
    </recommendedName>
</protein>
<feature type="domain" description="Nrap protein" evidence="9">
    <location>
        <begin position="164"/>
        <end position="304"/>
    </location>
</feature>
<evidence type="ECO:0000256" key="2">
    <source>
        <dbReference type="ARBA" id="ARBA00006674"/>
    </source>
</evidence>
<dbReference type="Pfam" id="PF17403">
    <property type="entry name" value="Nrap_D2"/>
    <property type="match status" value="1"/>
</dbReference>
<dbReference type="Pfam" id="PF17405">
    <property type="entry name" value="Nrap_D4"/>
    <property type="match status" value="1"/>
</dbReference>
<dbReference type="Pfam" id="PF03813">
    <property type="entry name" value="Nrap"/>
    <property type="match status" value="1"/>
</dbReference>
<dbReference type="InterPro" id="IPR035370">
    <property type="entry name" value="Nrap_D5"/>
</dbReference>
<dbReference type="PANTHER" id="PTHR17972:SF0">
    <property type="entry name" value="NUCLEOLAR PROTEIN 6"/>
    <property type="match status" value="1"/>
</dbReference>
<evidence type="ECO:0000256" key="5">
    <source>
        <dbReference type="ARBA" id="ARBA00023242"/>
    </source>
</evidence>
<evidence type="ECO:0000256" key="4">
    <source>
        <dbReference type="ARBA" id="ARBA00022884"/>
    </source>
</evidence>
<evidence type="ECO:0000259" key="11">
    <source>
        <dbReference type="Pfam" id="PF17404"/>
    </source>
</evidence>
<comment type="subcellular location">
    <subcellularLocation>
        <location evidence="1 7">Nucleus</location>
        <location evidence="1 7">Nucleolus</location>
    </subcellularLocation>
</comment>
<evidence type="ECO:0000313" key="15">
    <source>
        <dbReference type="EnsemblMetazoa" id="CLYHEMP003229.1"/>
    </source>
</evidence>
<evidence type="ECO:0000256" key="7">
    <source>
        <dbReference type="RuleBase" id="RU364032"/>
    </source>
</evidence>
<evidence type="ECO:0000256" key="1">
    <source>
        <dbReference type="ARBA" id="ARBA00004604"/>
    </source>
</evidence>
<dbReference type="Pfam" id="PF17406">
    <property type="entry name" value="Nrap_D5"/>
    <property type="match status" value="1"/>
</dbReference>
<name>A0A7M5V444_9CNID</name>
<evidence type="ECO:0000259" key="9">
    <source>
        <dbReference type="Pfam" id="PF03813"/>
    </source>
</evidence>
<dbReference type="PANTHER" id="PTHR17972">
    <property type="entry name" value="NUCLEOLAR RNA-ASSOCIATED PROTEIN"/>
    <property type="match status" value="1"/>
</dbReference>
<keyword evidence="5 7" id="KW-0539">Nucleus</keyword>
<feature type="domain" description="Nrap protein" evidence="14">
    <location>
        <begin position="994"/>
        <end position="1149"/>
    </location>
</feature>
<dbReference type="GeneID" id="136814446"/>
<keyword evidence="16" id="KW-1185">Reference proteome</keyword>
<feature type="domain" description="Nrap protein" evidence="10">
    <location>
        <begin position="309"/>
        <end position="448"/>
    </location>
</feature>
<dbReference type="FunFam" id="1.10.1410.10:FF:000005">
    <property type="entry name" value="Nucleolar protein 6"/>
    <property type="match status" value="1"/>
</dbReference>
<dbReference type="Proteomes" id="UP000594262">
    <property type="component" value="Unplaced"/>
</dbReference>
<dbReference type="InterPro" id="IPR035367">
    <property type="entry name" value="Nrap_D2"/>
</dbReference>